<comment type="similarity">
    <text evidence="7">Belongs to the class I-like SAM-binding methyltransferase superfamily. TrmB family.</text>
</comment>
<dbReference type="PANTHER" id="PTHR23417">
    <property type="entry name" value="3-DEOXY-D-MANNO-OCTULOSONIC-ACID TRANSFERASE/TRNA GUANINE-N 7 - -METHYLTRANSFERASE"/>
    <property type="match status" value="1"/>
</dbReference>
<feature type="compositionally biased region" description="Basic residues" evidence="8">
    <location>
        <begin position="14"/>
        <end position="26"/>
    </location>
</feature>
<feature type="region of interest" description="Disordered" evidence="8">
    <location>
        <begin position="1"/>
        <end position="28"/>
    </location>
</feature>
<dbReference type="GO" id="GO:0043527">
    <property type="term" value="C:tRNA methyltransferase complex"/>
    <property type="evidence" value="ECO:0007669"/>
    <property type="project" value="TreeGrafter"/>
</dbReference>
<dbReference type="EC" id="2.1.1.33" evidence="7"/>
<feature type="binding site" evidence="7">
    <location>
        <position position="92"/>
    </location>
    <ligand>
        <name>S-adenosyl-L-methionine</name>
        <dbReference type="ChEBI" id="CHEBI:59789"/>
    </ligand>
</feature>
<comment type="catalytic activity">
    <reaction evidence="1 7">
        <text>guanosine(46) in tRNA + S-adenosyl-L-methionine = N(7)-methylguanosine(46) in tRNA + S-adenosyl-L-homocysteine</text>
        <dbReference type="Rhea" id="RHEA:42708"/>
        <dbReference type="Rhea" id="RHEA-COMP:10188"/>
        <dbReference type="Rhea" id="RHEA-COMP:10189"/>
        <dbReference type="ChEBI" id="CHEBI:57856"/>
        <dbReference type="ChEBI" id="CHEBI:59789"/>
        <dbReference type="ChEBI" id="CHEBI:74269"/>
        <dbReference type="ChEBI" id="CHEBI:74480"/>
        <dbReference type="EC" id="2.1.1.33"/>
    </reaction>
</comment>
<feature type="compositionally biased region" description="Polar residues" evidence="8">
    <location>
        <begin position="1"/>
        <end position="11"/>
    </location>
</feature>
<dbReference type="UniPathway" id="UPA00989"/>
<feature type="binding site" evidence="7">
    <location>
        <position position="177"/>
    </location>
    <ligand>
        <name>substrate</name>
    </ligand>
</feature>
<dbReference type="OrthoDB" id="9802090at2"/>
<dbReference type="RefSeq" id="WP_090020358.1">
    <property type="nucleotide sequence ID" value="NZ_FNCE01000007.1"/>
</dbReference>
<evidence type="ECO:0000256" key="7">
    <source>
        <dbReference type="HAMAP-Rule" id="MF_01057"/>
    </source>
</evidence>
<keyword evidence="6 7" id="KW-0819">tRNA processing</keyword>
<proteinExistence type="inferred from homology"/>
<evidence type="ECO:0000256" key="8">
    <source>
        <dbReference type="SAM" id="MobiDB-lite"/>
    </source>
</evidence>
<evidence type="ECO:0000256" key="1">
    <source>
        <dbReference type="ARBA" id="ARBA00000142"/>
    </source>
</evidence>
<comment type="function">
    <text evidence="2 7">Catalyzes the formation of N(7)-methylguanine at position 46 (m7G46) in tRNA.</text>
</comment>
<evidence type="ECO:0000256" key="4">
    <source>
        <dbReference type="ARBA" id="ARBA00022679"/>
    </source>
</evidence>
<dbReference type="Pfam" id="PF02390">
    <property type="entry name" value="Methyltransf_4"/>
    <property type="match status" value="1"/>
</dbReference>
<evidence type="ECO:0000256" key="6">
    <source>
        <dbReference type="ARBA" id="ARBA00022694"/>
    </source>
</evidence>
<comment type="pathway">
    <text evidence="7">tRNA modification; N(7)-methylguanine-tRNA biosynthesis.</text>
</comment>
<dbReference type="AlphaFoldDB" id="A0A1G7SJZ4"/>
<dbReference type="Proteomes" id="UP000199415">
    <property type="component" value="Unassembled WGS sequence"/>
</dbReference>
<dbReference type="GO" id="GO:0008176">
    <property type="term" value="F:tRNA (guanine(46)-N7)-methyltransferase activity"/>
    <property type="evidence" value="ECO:0007669"/>
    <property type="project" value="UniProtKB-UniRule"/>
</dbReference>
<feature type="binding site" evidence="7">
    <location>
        <position position="145"/>
    </location>
    <ligand>
        <name>substrate</name>
    </ligand>
</feature>
<reference evidence="9 10" key="1">
    <citation type="submission" date="2016-10" db="EMBL/GenBank/DDBJ databases">
        <authorList>
            <person name="de Groot N.N."/>
        </authorList>
    </citation>
    <scope>NUCLEOTIDE SEQUENCE [LARGE SCALE GENOMIC DNA]</scope>
    <source>
        <strain evidence="9 10">DSM 25584</strain>
    </source>
</reference>
<feature type="binding site" evidence="7">
    <location>
        <position position="119"/>
    </location>
    <ligand>
        <name>S-adenosyl-L-methionine</name>
        <dbReference type="ChEBI" id="CHEBI:59789"/>
    </ligand>
</feature>
<dbReference type="NCBIfam" id="TIGR00091">
    <property type="entry name" value="tRNA (guanosine(46)-N7)-methyltransferase TrmB"/>
    <property type="match status" value="1"/>
</dbReference>
<dbReference type="EMBL" id="FNCE01000007">
    <property type="protein sequence ID" value="SDG23281.1"/>
    <property type="molecule type" value="Genomic_DNA"/>
</dbReference>
<evidence type="ECO:0000313" key="10">
    <source>
        <dbReference type="Proteomes" id="UP000199415"/>
    </source>
</evidence>
<dbReference type="HAMAP" id="MF_01057">
    <property type="entry name" value="tRNA_methyltr_TrmB"/>
    <property type="match status" value="1"/>
</dbReference>
<keyword evidence="4 7" id="KW-0808">Transferase</keyword>
<feature type="binding site" evidence="7">
    <location>
        <begin position="215"/>
        <end position="218"/>
    </location>
    <ligand>
        <name>substrate</name>
    </ligand>
</feature>
<feature type="binding site" evidence="7">
    <location>
        <position position="141"/>
    </location>
    <ligand>
        <name>S-adenosyl-L-methionine</name>
        <dbReference type="ChEBI" id="CHEBI:59789"/>
    </ligand>
</feature>
<comment type="caution">
    <text evidence="7">Lacks conserved residue(s) required for the propagation of feature annotation.</text>
</comment>
<evidence type="ECO:0000256" key="3">
    <source>
        <dbReference type="ARBA" id="ARBA00022603"/>
    </source>
</evidence>
<dbReference type="Gene3D" id="3.40.50.150">
    <property type="entry name" value="Vaccinia Virus protein VP39"/>
    <property type="match status" value="1"/>
</dbReference>
<evidence type="ECO:0000256" key="2">
    <source>
        <dbReference type="ARBA" id="ARBA00003015"/>
    </source>
</evidence>
<dbReference type="STRING" id="1082479.SAMN05216241_10737"/>
<gene>
    <name evidence="7" type="primary">trmB</name>
    <name evidence="9" type="ORF">SAMN05216241_10737</name>
</gene>
<dbReference type="CDD" id="cd02440">
    <property type="entry name" value="AdoMet_MTases"/>
    <property type="match status" value="1"/>
</dbReference>
<evidence type="ECO:0000256" key="5">
    <source>
        <dbReference type="ARBA" id="ARBA00022691"/>
    </source>
</evidence>
<accession>A0A1G7SJZ4</accession>
<dbReference type="SUPFAM" id="SSF53335">
    <property type="entry name" value="S-adenosyl-L-methionine-dependent methyltransferases"/>
    <property type="match status" value="1"/>
</dbReference>
<name>A0A1G7SJZ4_9PROT</name>
<dbReference type="PANTHER" id="PTHR23417:SF14">
    <property type="entry name" value="PENTACOTRIPEPTIDE-REPEAT REGION OF PRORP DOMAIN-CONTAINING PROTEIN"/>
    <property type="match status" value="1"/>
</dbReference>
<feature type="binding site" evidence="7">
    <location>
        <position position="67"/>
    </location>
    <ligand>
        <name>S-adenosyl-L-methionine</name>
        <dbReference type="ChEBI" id="CHEBI:59789"/>
    </ligand>
</feature>
<protein>
    <recommendedName>
        <fullName evidence="7">tRNA (guanine-N(7)-)-methyltransferase</fullName>
        <ecNumber evidence="7">2.1.1.33</ecNumber>
    </recommendedName>
    <alternativeName>
        <fullName evidence="7">tRNA (guanine(46)-N(7))-methyltransferase</fullName>
    </alternativeName>
    <alternativeName>
        <fullName evidence="7">tRNA(m7G46)-methyltransferase</fullName>
    </alternativeName>
</protein>
<keyword evidence="3 7" id="KW-0489">Methyltransferase</keyword>
<sequence>MAIDNSSQPQSGGRKLHGRRKGHKLRPAQQRVLDSLLPRLRVPMPEPDGTLDPLSLFAAGTRAVWLEVGFGAGEHLAWHAENRPDVGLIGADIFQDGIAKLLRRVEDRGLDNVRVHDGDARELIAALPEASLERVFVLFPDPWPKTRHHKRRFVQQTQLDALARVLADGGELRLATDDPSYQRWMMVEMQRHPAFAWTAETAADWRERPADWPPTRYEEKAVEQGRRPIYLRYRRRARGADAG</sequence>
<dbReference type="InterPro" id="IPR029063">
    <property type="entry name" value="SAM-dependent_MTases_sf"/>
</dbReference>
<evidence type="ECO:0000313" key="9">
    <source>
        <dbReference type="EMBL" id="SDG23281.1"/>
    </source>
</evidence>
<keyword evidence="5 7" id="KW-0949">S-adenosyl-L-methionine</keyword>
<keyword evidence="10" id="KW-1185">Reference proteome</keyword>
<dbReference type="PROSITE" id="PS51625">
    <property type="entry name" value="SAM_MT_TRMB"/>
    <property type="match status" value="1"/>
</dbReference>
<organism evidence="9 10">
    <name type="scientific">Limimonas halophila</name>
    <dbReference type="NCBI Taxonomy" id="1082479"/>
    <lineage>
        <taxon>Bacteria</taxon>
        <taxon>Pseudomonadati</taxon>
        <taxon>Pseudomonadota</taxon>
        <taxon>Alphaproteobacteria</taxon>
        <taxon>Rhodospirillales</taxon>
        <taxon>Rhodovibrionaceae</taxon>
        <taxon>Limimonas</taxon>
    </lineage>
</organism>
<dbReference type="InterPro" id="IPR003358">
    <property type="entry name" value="tRNA_(Gua-N-7)_MeTrfase_Trmb"/>
</dbReference>
<dbReference type="InterPro" id="IPR055361">
    <property type="entry name" value="tRNA_methyltr_TrmB_bact"/>
</dbReference>